<evidence type="ECO:0000256" key="1">
    <source>
        <dbReference type="SAM" id="MobiDB-lite"/>
    </source>
</evidence>
<accession>A0A4C1Z2V7</accession>
<keyword evidence="3" id="KW-1185">Reference proteome</keyword>
<sequence length="153" mass="17077">MARGTAGADYGRRCDDDVRGRRYKTLSAKLQAQKQKEIAVSTADAAGAECRRGACLRARRFKSVNEVLITEPGIFWSDAKRTYDPHHNSPETSTQIEYTNVEYKKRRCLTNKFVGRTPEEPEPILCNTTFSTETKQEEETAATARGALTISGV</sequence>
<feature type="region of interest" description="Disordered" evidence="1">
    <location>
        <begin position="134"/>
        <end position="153"/>
    </location>
</feature>
<name>A0A4C1Z2V7_EUMVA</name>
<protein>
    <submittedName>
        <fullName evidence="2">Uncharacterized protein</fullName>
    </submittedName>
</protein>
<gene>
    <name evidence="2" type="ORF">EVAR_6222_1</name>
</gene>
<proteinExistence type="predicted"/>
<dbReference type="AlphaFoldDB" id="A0A4C1Z2V7"/>
<comment type="caution">
    <text evidence="2">The sequence shown here is derived from an EMBL/GenBank/DDBJ whole genome shotgun (WGS) entry which is preliminary data.</text>
</comment>
<organism evidence="2 3">
    <name type="scientific">Eumeta variegata</name>
    <name type="common">Bagworm moth</name>
    <name type="synonym">Eumeta japonica</name>
    <dbReference type="NCBI Taxonomy" id="151549"/>
    <lineage>
        <taxon>Eukaryota</taxon>
        <taxon>Metazoa</taxon>
        <taxon>Ecdysozoa</taxon>
        <taxon>Arthropoda</taxon>
        <taxon>Hexapoda</taxon>
        <taxon>Insecta</taxon>
        <taxon>Pterygota</taxon>
        <taxon>Neoptera</taxon>
        <taxon>Endopterygota</taxon>
        <taxon>Lepidoptera</taxon>
        <taxon>Glossata</taxon>
        <taxon>Ditrysia</taxon>
        <taxon>Tineoidea</taxon>
        <taxon>Psychidae</taxon>
        <taxon>Oiketicinae</taxon>
        <taxon>Eumeta</taxon>
    </lineage>
</organism>
<dbReference type="EMBL" id="BGZK01001507">
    <property type="protein sequence ID" value="GBP81364.1"/>
    <property type="molecule type" value="Genomic_DNA"/>
</dbReference>
<evidence type="ECO:0000313" key="2">
    <source>
        <dbReference type="EMBL" id="GBP81364.1"/>
    </source>
</evidence>
<dbReference type="Proteomes" id="UP000299102">
    <property type="component" value="Unassembled WGS sequence"/>
</dbReference>
<evidence type="ECO:0000313" key="3">
    <source>
        <dbReference type="Proteomes" id="UP000299102"/>
    </source>
</evidence>
<reference evidence="2 3" key="1">
    <citation type="journal article" date="2019" name="Commun. Biol.">
        <title>The bagworm genome reveals a unique fibroin gene that provides high tensile strength.</title>
        <authorList>
            <person name="Kono N."/>
            <person name="Nakamura H."/>
            <person name="Ohtoshi R."/>
            <person name="Tomita M."/>
            <person name="Numata K."/>
            <person name="Arakawa K."/>
        </authorList>
    </citation>
    <scope>NUCLEOTIDE SEQUENCE [LARGE SCALE GENOMIC DNA]</scope>
</reference>